<sequence>MLRTLNVSINNINGAVPTFSGSVNVVTSGNADIGKDGPVSHPLVELLQKMNKD</sequence>
<protein>
    <submittedName>
        <fullName evidence="1">Uncharacterized protein</fullName>
    </submittedName>
</protein>
<reference evidence="1" key="1">
    <citation type="submission" date="2019-12" db="EMBL/GenBank/DDBJ databases">
        <title>Genome sequencing and annotation of Brassica cretica.</title>
        <authorList>
            <person name="Studholme D.J."/>
            <person name="Sarris P.F."/>
        </authorList>
    </citation>
    <scope>NUCLEOTIDE SEQUENCE</scope>
    <source>
        <strain evidence="1">PFS-001/15</strain>
        <tissue evidence="1">Leaf</tissue>
    </source>
</reference>
<gene>
    <name evidence="1" type="ORF">F2Q68_00036095</name>
</gene>
<organism evidence="1 2">
    <name type="scientific">Brassica cretica</name>
    <name type="common">Mustard</name>
    <dbReference type="NCBI Taxonomy" id="69181"/>
    <lineage>
        <taxon>Eukaryota</taxon>
        <taxon>Viridiplantae</taxon>
        <taxon>Streptophyta</taxon>
        <taxon>Embryophyta</taxon>
        <taxon>Tracheophyta</taxon>
        <taxon>Spermatophyta</taxon>
        <taxon>Magnoliopsida</taxon>
        <taxon>eudicotyledons</taxon>
        <taxon>Gunneridae</taxon>
        <taxon>Pentapetalae</taxon>
        <taxon>rosids</taxon>
        <taxon>malvids</taxon>
        <taxon>Brassicales</taxon>
        <taxon>Brassicaceae</taxon>
        <taxon>Brassiceae</taxon>
        <taxon>Brassica</taxon>
    </lineage>
</organism>
<dbReference type="Proteomes" id="UP000712281">
    <property type="component" value="Unassembled WGS sequence"/>
</dbReference>
<proteinExistence type="predicted"/>
<dbReference type="AlphaFoldDB" id="A0A8S9H3R0"/>
<evidence type="ECO:0000313" key="1">
    <source>
        <dbReference type="EMBL" id="KAF2551706.1"/>
    </source>
</evidence>
<dbReference type="EMBL" id="QGKW02001988">
    <property type="protein sequence ID" value="KAF2551706.1"/>
    <property type="molecule type" value="Genomic_DNA"/>
</dbReference>
<name>A0A8S9H3R0_BRACR</name>
<evidence type="ECO:0000313" key="2">
    <source>
        <dbReference type="Proteomes" id="UP000712281"/>
    </source>
</evidence>
<comment type="caution">
    <text evidence="1">The sequence shown here is derived from an EMBL/GenBank/DDBJ whole genome shotgun (WGS) entry which is preliminary data.</text>
</comment>
<accession>A0A8S9H3R0</accession>